<keyword evidence="5 10" id="KW-0812">Transmembrane</keyword>
<evidence type="ECO:0000256" key="5">
    <source>
        <dbReference type="ARBA" id="ARBA00022692"/>
    </source>
</evidence>
<dbReference type="GO" id="GO:0042941">
    <property type="term" value="P:D-alanine transmembrane transport"/>
    <property type="evidence" value="ECO:0007669"/>
    <property type="project" value="TreeGrafter"/>
</dbReference>
<organism evidence="11">
    <name type="scientific">marine sediment metagenome</name>
    <dbReference type="NCBI Taxonomy" id="412755"/>
    <lineage>
        <taxon>unclassified sequences</taxon>
        <taxon>metagenomes</taxon>
        <taxon>ecological metagenomes</taxon>
    </lineage>
</organism>
<comment type="similarity">
    <text evidence="9">Belongs to the binding-protein-dependent transport system permease family. LivHM subfamily.</text>
</comment>
<dbReference type="PANTHER" id="PTHR11795:SF371">
    <property type="entry name" value="HIGH-AFFINITY BRANCHED-CHAIN AMINO ACID TRANSPORT SYSTEM PERMEASE PROTEIN LIVH"/>
    <property type="match status" value="1"/>
</dbReference>
<evidence type="ECO:0000256" key="3">
    <source>
        <dbReference type="ARBA" id="ARBA00022475"/>
    </source>
</evidence>
<evidence type="ECO:0000256" key="10">
    <source>
        <dbReference type="SAM" id="Phobius"/>
    </source>
</evidence>
<evidence type="ECO:0000256" key="1">
    <source>
        <dbReference type="ARBA" id="ARBA00004651"/>
    </source>
</evidence>
<evidence type="ECO:0000313" key="11">
    <source>
        <dbReference type="EMBL" id="GAI09395.1"/>
    </source>
</evidence>
<dbReference type="CDD" id="cd06582">
    <property type="entry name" value="TM_PBP1_LivH_like"/>
    <property type="match status" value="1"/>
</dbReference>
<evidence type="ECO:0000256" key="7">
    <source>
        <dbReference type="ARBA" id="ARBA00022989"/>
    </source>
</evidence>
<feature type="transmembrane region" description="Helical" evidence="10">
    <location>
        <begin position="61"/>
        <end position="81"/>
    </location>
</feature>
<dbReference type="GO" id="GO:0015192">
    <property type="term" value="F:L-phenylalanine transmembrane transporter activity"/>
    <property type="evidence" value="ECO:0007669"/>
    <property type="project" value="TreeGrafter"/>
</dbReference>
<evidence type="ECO:0000256" key="6">
    <source>
        <dbReference type="ARBA" id="ARBA00022970"/>
    </source>
</evidence>
<proteinExistence type="inferred from homology"/>
<dbReference type="GO" id="GO:0015808">
    <property type="term" value="P:L-alanine transport"/>
    <property type="evidence" value="ECO:0007669"/>
    <property type="project" value="TreeGrafter"/>
</dbReference>
<gene>
    <name evidence="11" type="ORF">S06H3_12673</name>
</gene>
<feature type="transmembrane region" description="Helical" evidence="10">
    <location>
        <begin position="6"/>
        <end position="29"/>
    </location>
</feature>
<feature type="transmembrane region" description="Helical" evidence="10">
    <location>
        <begin position="93"/>
        <end position="116"/>
    </location>
</feature>
<dbReference type="GO" id="GO:0015190">
    <property type="term" value="F:L-leucine transmembrane transporter activity"/>
    <property type="evidence" value="ECO:0007669"/>
    <property type="project" value="TreeGrafter"/>
</dbReference>
<dbReference type="Pfam" id="PF02653">
    <property type="entry name" value="BPD_transp_2"/>
    <property type="match status" value="1"/>
</dbReference>
<feature type="non-terminal residue" evidence="11">
    <location>
        <position position="147"/>
    </location>
</feature>
<keyword evidence="2" id="KW-0813">Transport</keyword>
<dbReference type="EMBL" id="BARV01006194">
    <property type="protein sequence ID" value="GAI09395.1"/>
    <property type="molecule type" value="Genomic_DNA"/>
</dbReference>
<dbReference type="PANTHER" id="PTHR11795">
    <property type="entry name" value="BRANCHED-CHAIN AMINO ACID TRANSPORT SYSTEM PERMEASE PROTEIN LIVH"/>
    <property type="match status" value="1"/>
</dbReference>
<evidence type="ECO:0000256" key="9">
    <source>
        <dbReference type="ARBA" id="ARBA00037998"/>
    </source>
</evidence>
<protein>
    <recommendedName>
        <fullName evidence="12">Branched-chain amino acid ABC transporter permease</fullName>
    </recommendedName>
</protein>
<keyword evidence="6" id="KW-0029">Amino-acid transport</keyword>
<comment type="caution">
    <text evidence="11">The sequence shown here is derived from an EMBL/GenBank/DDBJ whole genome shotgun (WGS) entry which is preliminary data.</text>
</comment>
<dbReference type="GO" id="GO:0005304">
    <property type="term" value="F:L-valine transmembrane transporter activity"/>
    <property type="evidence" value="ECO:0007669"/>
    <property type="project" value="TreeGrafter"/>
</dbReference>
<comment type="subcellular location">
    <subcellularLocation>
        <location evidence="1">Cell membrane</location>
        <topology evidence="1">Multi-pass membrane protein</topology>
    </subcellularLocation>
</comment>
<keyword evidence="7 10" id="KW-1133">Transmembrane helix</keyword>
<evidence type="ECO:0008006" key="12">
    <source>
        <dbReference type="Google" id="ProtNLM"/>
    </source>
</evidence>
<evidence type="ECO:0000256" key="8">
    <source>
        <dbReference type="ARBA" id="ARBA00023136"/>
    </source>
</evidence>
<name>X1M3Z9_9ZZZZ</name>
<dbReference type="InterPro" id="IPR052157">
    <property type="entry name" value="BCAA_transport_permease"/>
</dbReference>
<evidence type="ECO:0000256" key="2">
    <source>
        <dbReference type="ARBA" id="ARBA00022448"/>
    </source>
</evidence>
<dbReference type="GO" id="GO:0015188">
    <property type="term" value="F:L-isoleucine transmembrane transporter activity"/>
    <property type="evidence" value="ECO:0007669"/>
    <property type="project" value="TreeGrafter"/>
</dbReference>
<sequence length="147" mass="15957">MPFSLFVQNVLNGAGLGLLYSLVAIGYTIVYGILRLINFAHGDIFMMAMFFVYYGAFLTPIPWGICAVLAIGLTILLGATVERVGYRPLRGAPRVSGLCAAIGMSFFLENFAIVVFGGRPKPFLYPDALGKMIIIAGIHVKMITFIT</sequence>
<reference evidence="11" key="1">
    <citation type="journal article" date="2014" name="Front. Microbiol.">
        <title>High frequency of phylogenetically diverse reductive dehalogenase-homologous genes in deep subseafloor sedimentary metagenomes.</title>
        <authorList>
            <person name="Kawai M."/>
            <person name="Futagami T."/>
            <person name="Toyoda A."/>
            <person name="Takaki Y."/>
            <person name="Nishi S."/>
            <person name="Hori S."/>
            <person name="Arai W."/>
            <person name="Tsubouchi T."/>
            <person name="Morono Y."/>
            <person name="Uchiyama I."/>
            <person name="Ito T."/>
            <person name="Fujiyama A."/>
            <person name="Inagaki F."/>
            <person name="Takami H."/>
        </authorList>
    </citation>
    <scope>NUCLEOTIDE SEQUENCE</scope>
    <source>
        <strain evidence="11">Expedition CK06-06</strain>
    </source>
</reference>
<dbReference type="AlphaFoldDB" id="X1M3Z9"/>
<evidence type="ECO:0000256" key="4">
    <source>
        <dbReference type="ARBA" id="ARBA00022519"/>
    </source>
</evidence>
<keyword evidence="3" id="KW-1003">Cell membrane</keyword>
<dbReference type="GO" id="GO:0005886">
    <property type="term" value="C:plasma membrane"/>
    <property type="evidence" value="ECO:0007669"/>
    <property type="project" value="UniProtKB-SubCell"/>
</dbReference>
<dbReference type="InterPro" id="IPR001851">
    <property type="entry name" value="ABC_transp_permease"/>
</dbReference>
<accession>X1M3Z9</accession>
<keyword evidence="4" id="KW-0997">Cell inner membrane</keyword>
<dbReference type="GO" id="GO:1903806">
    <property type="term" value="P:L-isoleucine import across plasma membrane"/>
    <property type="evidence" value="ECO:0007669"/>
    <property type="project" value="TreeGrafter"/>
</dbReference>
<keyword evidence="8 10" id="KW-0472">Membrane</keyword>